<feature type="chain" id="PRO_5043344530" description="CUB domain-containing protein" evidence="3">
    <location>
        <begin position="17"/>
        <end position="395"/>
    </location>
</feature>
<dbReference type="Proteomes" id="UP000019118">
    <property type="component" value="Unassembled WGS sequence"/>
</dbReference>
<proteinExistence type="predicted"/>
<dbReference type="InterPro" id="IPR058698">
    <property type="entry name" value="CUB_metazoa"/>
</dbReference>
<dbReference type="PANTHER" id="PTHR33236:SF12">
    <property type="entry name" value="CUB DOMAIN-CONTAINING PROTEIN-RELATED"/>
    <property type="match status" value="1"/>
</dbReference>
<name>A0AAR5P6J0_DENPD</name>
<dbReference type="AlphaFoldDB" id="A0AAR5P6J0"/>
<protein>
    <recommendedName>
        <fullName evidence="4">CUB domain-containing protein</fullName>
    </recommendedName>
</protein>
<keyword evidence="1" id="KW-1015">Disulfide bond</keyword>
<organism evidence="5 6">
    <name type="scientific">Dendroctonus ponderosae</name>
    <name type="common">Mountain pine beetle</name>
    <dbReference type="NCBI Taxonomy" id="77166"/>
    <lineage>
        <taxon>Eukaryota</taxon>
        <taxon>Metazoa</taxon>
        <taxon>Ecdysozoa</taxon>
        <taxon>Arthropoda</taxon>
        <taxon>Hexapoda</taxon>
        <taxon>Insecta</taxon>
        <taxon>Pterygota</taxon>
        <taxon>Neoptera</taxon>
        <taxon>Endopterygota</taxon>
        <taxon>Coleoptera</taxon>
        <taxon>Polyphaga</taxon>
        <taxon>Cucujiformia</taxon>
        <taxon>Curculionidae</taxon>
        <taxon>Scolytinae</taxon>
        <taxon>Dendroctonus</taxon>
    </lineage>
</organism>
<evidence type="ECO:0000256" key="3">
    <source>
        <dbReference type="SAM" id="SignalP"/>
    </source>
</evidence>
<comment type="caution">
    <text evidence="2">Lacks conserved residue(s) required for the propagation of feature annotation.</text>
</comment>
<sequence>MLKLALRCALFGLVTCGFFDFSEVDDPFAMLWNSHVGQKLRECSVDGNTKGTCMDKSACLQSGGKPIFSKCPFFKTCCSYSDKNNCVGESNAKQGHFESGKVATNLTDCRYTINLKNRNVCQVRLDFEELVLAPTVKVDSTAGEQFMCTDDYLKISPSYYGIPILCGPNTNQHVYVHFNLTERPDQAVTIEIHLKNRVDYPKLVVPSWKIKFTQLECPLKRPKFDPATYGEVGHINNDFNLLAPHGAIQYFPDSSGNLSSFGYTGTDNYVMPLYYAIAFRRPASTCGVKFSNVNIAAASGMDATVKVCYHYLFVPEATAITISARSNSLSLLGASVAEDYGDHFCGTISNSDILSAPPGPFYIHFKATSVLTAVNNIYPSDTTGFSMNYEITSCS</sequence>
<evidence type="ECO:0000313" key="6">
    <source>
        <dbReference type="Proteomes" id="UP000019118"/>
    </source>
</evidence>
<accession>A0AAR5P6J0</accession>
<dbReference type="InterPro" id="IPR000859">
    <property type="entry name" value="CUB_dom"/>
</dbReference>
<keyword evidence="3" id="KW-0732">Signal</keyword>
<dbReference type="EnsemblMetazoa" id="XM_019900662.1">
    <property type="protein sequence ID" value="XP_019756221.1"/>
    <property type="gene ID" value="LOC109534881"/>
</dbReference>
<dbReference type="Pfam" id="PF26080">
    <property type="entry name" value="CUB_animal"/>
    <property type="match status" value="1"/>
</dbReference>
<evidence type="ECO:0000259" key="4">
    <source>
        <dbReference type="PROSITE" id="PS01180"/>
    </source>
</evidence>
<evidence type="ECO:0000313" key="5">
    <source>
        <dbReference type="EnsemblMetazoa" id="XP_019756221.1"/>
    </source>
</evidence>
<keyword evidence="6" id="KW-1185">Reference proteome</keyword>
<evidence type="ECO:0000256" key="1">
    <source>
        <dbReference type="ARBA" id="ARBA00023157"/>
    </source>
</evidence>
<evidence type="ECO:0000256" key="2">
    <source>
        <dbReference type="PROSITE-ProRule" id="PRU00059"/>
    </source>
</evidence>
<feature type="signal peptide" evidence="3">
    <location>
        <begin position="1"/>
        <end position="16"/>
    </location>
</feature>
<dbReference type="PROSITE" id="PS01180">
    <property type="entry name" value="CUB"/>
    <property type="match status" value="1"/>
</dbReference>
<feature type="domain" description="CUB" evidence="4">
    <location>
        <begin position="86"/>
        <end position="215"/>
    </location>
</feature>
<reference evidence="5" key="2">
    <citation type="submission" date="2024-08" db="UniProtKB">
        <authorList>
            <consortium name="EnsemblMetazoa"/>
        </authorList>
    </citation>
    <scope>IDENTIFICATION</scope>
</reference>
<reference evidence="6" key="1">
    <citation type="journal article" date="2013" name="Genome Biol.">
        <title>Draft genome of the mountain pine beetle, Dendroctonus ponderosae Hopkins, a major forest pest.</title>
        <authorList>
            <person name="Keeling C.I."/>
            <person name="Yuen M.M."/>
            <person name="Liao N.Y."/>
            <person name="Docking T.R."/>
            <person name="Chan S.K."/>
            <person name="Taylor G.A."/>
            <person name="Palmquist D.L."/>
            <person name="Jackman S.D."/>
            <person name="Nguyen A."/>
            <person name="Li M."/>
            <person name="Henderson H."/>
            <person name="Janes J.K."/>
            <person name="Zhao Y."/>
            <person name="Pandoh P."/>
            <person name="Moore R."/>
            <person name="Sperling F.A."/>
            <person name="Huber D.P."/>
            <person name="Birol I."/>
            <person name="Jones S.J."/>
            <person name="Bohlmann J."/>
        </authorList>
    </citation>
    <scope>NUCLEOTIDE SEQUENCE</scope>
</reference>
<dbReference type="PANTHER" id="PTHR33236">
    <property type="entry name" value="INTRAFLAGELLAR TRANSPORT PROTEIN 122 FAMILY PROTEIN-RELATED"/>
    <property type="match status" value="1"/>
</dbReference>